<evidence type="ECO:0000256" key="4">
    <source>
        <dbReference type="ARBA" id="ARBA00022670"/>
    </source>
</evidence>
<protein>
    <recommendedName>
        <fullName evidence="8">Protease</fullName>
    </recommendedName>
</protein>
<comment type="subcellular location">
    <subcellularLocation>
        <location evidence="1">Cytoplasm</location>
    </subcellularLocation>
</comment>
<evidence type="ECO:0000256" key="1">
    <source>
        <dbReference type="ARBA" id="ARBA00004496"/>
    </source>
</evidence>
<accession>X1DGP8</accession>
<dbReference type="GO" id="GO:0006508">
    <property type="term" value="P:proteolysis"/>
    <property type="evidence" value="ECO:0007669"/>
    <property type="project" value="UniProtKB-KW"/>
</dbReference>
<name>X1DGP8_9ZZZZ</name>
<evidence type="ECO:0000313" key="7">
    <source>
        <dbReference type="EMBL" id="GAH04219.1"/>
    </source>
</evidence>
<proteinExistence type="inferred from homology"/>
<sequence>MLWTIPLPTTAGDTLILAQKPTLSQTDVVFIFAGDLWRVSRKGGAAQRLTSDPGVETNPVFSPDGSSIAFTGEYDGNVDVFVVPAAGGEPQRLTWHPSADIVLGWTPDGNNILFTSRRTAFSRFSELFTVSLEGGLPKKLPLPMGFEGSYSHNGRSIAYVPLSRAFYAWKRYRGGMATPIWIADLTDSSIEKIPRKKSNDYNP</sequence>
<dbReference type="EMBL" id="BART01025765">
    <property type="protein sequence ID" value="GAH04219.1"/>
    <property type="molecule type" value="Genomic_DNA"/>
</dbReference>
<dbReference type="Gene3D" id="2.120.10.60">
    <property type="entry name" value="Tricorn protease N-terminal domain"/>
    <property type="match status" value="1"/>
</dbReference>
<dbReference type="GO" id="GO:0005737">
    <property type="term" value="C:cytoplasm"/>
    <property type="evidence" value="ECO:0007669"/>
    <property type="project" value="UniProtKB-SubCell"/>
</dbReference>
<dbReference type="SUPFAM" id="SSF69304">
    <property type="entry name" value="Tricorn protease N-terminal domain"/>
    <property type="match status" value="1"/>
</dbReference>
<reference evidence="7" key="1">
    <citation type="journal article" date="2014" name="Front. Microbiol.">
        <title>High frequency of phylogenetically diverse reductive dehalogenase-homologous genes in deep subseafloor sedimentary metagenomes.</title>
        <authorList>
            <person name="Kawai M."/>
            <person name="Futagami T."/>
            <person name="Toyoda A."/>
            <person name="Takaki Y."/>
            <person name="Nishi S."/>
            <person name="Hori S."/>
            <person name="Arai W."/>
            <person name="Tsubouchi T."/>
            <person name="Morono Y."/>
            <person name="Uchiyama I."/>
            <person name="Ito T."/>
            <person name="Fujiyama A."/>
            <person name="Inagaki F."/>
            <person name="Takami H."/>
        </authorList>
    </citation>
    <scope>NUCLEOTIDE SEQUENCE</scope>
    <source>
        <strain evidence="7">Expedition CK06-06</strain>
    </source>
</reference>
<gene>
    <name evidence="7" type="ORF">S01H4_46153</name>
</gene>
<keyword evidence="4" id="KW-0645">Protease</keyword>
<evidence type="ECO:0000256" key="2">
    <source>
        <dbReference type="ARBA" id="ARBA00008524"/>
    </source>
</evidence>
<organism evidence="7">
    <name type="scientific">marine sediment metagenome</name>
    <dbReference type="NCBI Taxonomy" id="412755"/>
    <lineage>
        <taxon>unclassified sequences</taxon>
        <taxon>metagenomes</taxon>
        <taxon>ecological metagenomes</taxon>
    </lineage>
</organism>
<evidence type="ECO:0008006" key="8">
    <source>
        <dbReference type="Google" id="ProtNLM"/>
    </source>
</evidence>
<dbReference type="GO" id="GO:0008236">
    <property type="term" value="F:serine-type peptidase activity"/>
    <property type="evidence" value="ECO:0007669"/>
    <property type="project" value="UniProtKB-KW"/>
</dbReference>
<evidence type="ECO:0000256" key="6">
    <source>
        <dbReference type="ARBA" id="ARBA00022825"/>
    </source>
</evidence>
<comment type="caution">
    <text evidence="7">The sequence shown here is derived from an EMBL/GenBank/DDBJ whole genome shotgun (WGS) entry which is preliminary data.</text>
</comment>
<dbReference type="PANTHER" id="PTHR43253:SF1">
    <property type="entry name" value="TRICORN PROTEASE HOMOLOG 2-RELATED"/>
    <property type="match status" value="1"/>
</dbReference>
<feature type="non-terminal residue" evidence="7">
    <location>
        <position position="203"/>
    </location>
</feature>
<dbReference type="AlphaFoldDB" id="X1DGP8"/>
<dbReference type="PANTHER" id="PTHR43253">
    <property type="entry name" value="TRICORN PROTEASE HOMOLOG 2-RELATED"/>
    <property type="match status" value="1"/>
</dbReference>
<keyword evidence="5" id="KW-0378">Hydrolase</keyword>
<keyword evidence="3" id="KW-0963">Cytoplasm</keyword>
<dbReference type="InterPro" id="IPR012393">
    <property type="entry name" value="Tricorn_protease"/>
</dbReference>
<comment type="similarity">
    <text evidence="2">Belongs to the peptidase S41B family.</text>
</comment>
<dbReference type="Pfam" id="PF26549">
    <property type="entry name" value="Tricorn_N"/>
    <property type="match status" value="1"/>
</dbReference>
<keyword evidence="6" id="KW-0720">Serine protease</keyword>
<evidence type="ECO:0000256" key="5">
    <source>
        <dbReference type="ARBA" id="ARBA00022801"/>
    </source>
</evidence>
<evidence type="ECO:0000256" key="3">
    <source>
        <dbReference type="ARBA" id="ARBA00022490"/>
    </source>
</evidence>